<keyword evidence="1" id="KW-0732">Signal</keyword>
<evidence type="ECO:0000313" key="3">
    <source>
        <dbReference type="Proteomes" id="UP000239352"/>
    </source>
</evidence>
<evidence type="ECO:0000256" key="1">
    <source>
        <dbReference type="SAM" id="SignalP"/>
    </source>
</evidence>
<name>A0A2T0GX16_ACTMO</name>
<protein>
    <submittedName>
        <fullName evidence="2">Uncharacterized protein</fullName>
    </submittedName>
</protein>
<feature type="chain" id="PRO_5015544262" evidence="1">
    <location>
        <begin position="30"/>
        <end position="63"/>
    </location>
</feature>
<comment type="caution">
    <text evidence="2">The sequence shown here is derived from an EMBL/GenBank/DDBJ whole genome shotgun (WGS) entry which is preliminary data.</text>
</comment>
<organism evidence="2 3">
    <name type="scientific">Actinopolyspora mortivallis</name>
    <dbReference type="NCBI Taxonomy" id="33906"/>
    <lineage>
        <taxon>Bacteria</taxon>
        <taxon>Bacillati</taxon>
        <taxon>Actinomycetota</taxon>
        <taxon>Actinomycetes</taxon>
        <taxon>Actinopolysporales</taxon>
        <taxon>Actinopolysporaceae</taxon>
        <taxon>Actinopolyspora</taxon>
    </lineage>
</organism>
<evidence type="ECO:0000313" key="2">
    <source>
        <dbReference type="EMBL" id="PRW63651.1"/>
    </source>
</evidence>
<feature type="signal peptide" evidence="1">
    <location>
        <begin position="1"/>
        <end position="29"/>
    </location>
</feature>
<dbReference type="Proteomes" id="UP000239352">
    <property type="component" value="Unassembled WGS sequence"/>
</dbReference>
<proteinExistence type="predicted"/>
<accession>A0A2T0GX16</accession>
<dbReference type="InParanoid" id="A0A2T0GX16"/>
<keyword evidence="3" id="KW-1185">Reference proteome</keyword>
<dbReference type="EMBL" id="PVSR01000011">
    <property type="protein sequence ID" value="PRW63651.1"/>
    <property type="molecule type" value="Genomic_DNA"/>
</dbReference>
<dbReference type="AlphaFoldDB" id="A0A2T0GX16"/>
<gene>
    <name evidence="2" type="ORF">CEP50_09310</name>
</gene>
<reference evidence="2 3" key="1">
    <citation type="submission" date="2018-03" db="EMBL/GenBank/DDBJ databases">
        <title>Actinopolyspora mortivallis from Sahara, screening for active biomolecules.</title>
        <authorList>
            <person name="Selama O."/>
            <person name="Wellington E.M.H."/>
            <person name="Hacene H."/>
        </authorList>
    </citation>
    <scope>NUCLEOTIDE SEQUENCE [LARGE SCALE GENOMIC DNA]</scope>
    <source>
        <strain evidence="2 3">M5A</strain>
    </source>
</reference>
<sequence>MLTGRLQQAAATCVLVVLMSVGGATAAYAQDVPNVDPRDIFDLIRTVTDLVANIVQAMSGLIP</sequence>